<reference evidence="7 8" key="1">
    <citation type="submission" date="2019-12" db="EMBL/GenBank/DDBJ databases">
        <authorList>
            <person name="Scholz U."/>
            <person name="Mascher M."/>
            <person name="Fiebig A."/>
        </authorList>
    </citation>
    <scope>NUCLEOTIDE SEQUENCE</scope>
</reference>
<dbReference type="EMBL" id="LR743599">
    <property type="protein sequence ID" value="CAA2629584.1"/>
    <property type="molecule type" value="Genomic_DNA"/>
</dbReference>
<evidence type="ECO:0000313" key="8">
    <source>
        <dbReference type="Proteomes" id="UP001189122"/>
    </source>
</evidence>
<evidence type="ECO:0000256" key="4">
    <source>
        <dbReference type="ARBA" id="ARBA00023065"/>
    </source>
</evidence>
<evidence type="ECO:0000256" key="5">
    <source>
        <dbReference type="ARBA" id="ARBA00023136"/>
    </source>
</evidence>
<evidence type="ECO:0000313" key="7">
    <source>
        <dbReference type="EMBL" id="CAA2629584.1"/>
    </source>
</evidence>
<evidence type="ECO:0000256" key="1">
    <source>
        <dbReference type="ARBA" id="ARBA00004370"/>
    </source>
</evidence>
<protein>
    <submittedName>
        <fullName evidence="7">Uncharacterized protein</fullName>
    </submittedName>
</protein>
<dbReference type="GO" id="GO:0046933">
    <property type="term" value="F:proton-transporting ATP synthase activity, rotational mechanism"/>
    <property type="evidence" value="ECO:0007669"/>
    <property type="project" value="InterPro"/>
</dbReference>
<keyword evidence="4" id="KW-0406">Ion transport</keyword>
<comment type="subcellular location">
    <subcellularLocation>
        <location evidence="1">Membrane</location>
    </subcellularLocation>
</comment>
<accession>A0A7I8JFA6</accession>
<organism evidence="7">
    <name type="scientific">Spirodela intermedia</name>
    <name type="common">Intermediate duckweed</name>
    <dbReference type="NCBI Taxonomy" id="51605"/>
    <lineage>
        <taxon>Eukaryota</taxon>
        <taxon>Viridiplantae</taxon>
        <taxon>Streptophyta</taxon>
        <taxon>Embryophyta</taxon>
        <taxon>Tracheophyta</taxon>
        <taxon>Spermatophyta</taxon>
        <taxon>Magnoliopsida</taxon>
        <taxon>Liliopsida</taxon>
        <taxon>Araceae</taxon>
        <taxon>Lemnoideae</taxon>
        <taxon>Spirodela</taxon>
    </lineage>
</organism>
<evidence type="ECO:0000256" key="2">
    <source>
        <dbReference type="ARBA" id="ARBA00022448"/>
    </source>
</evidence>
<dbReference type="EMBL" id="CACRZD030000012">
    <property type="protein sequence ID" value="CAA6668827.1"/>
    <property type="molecule type" value="Genomic_DNA"/>
</dbReference>
<evidence type="ECO:0000256" key="3">
    <source>
        <dbReference type="ARBA" id="ARBA00022781"/>
    </source>
</evidence>
<keyword evidence="8" id="KW-1185">Reference proteome</keyword>
<dbReference type="GO" id="GO:0016020">
    <property type="term" value="C:membrane"/>
    <property type="evidence" value="ECO:0007669"/>
    <property type="project" value="UniProtKB-SubCell"/>
</dbReference>
<dbReference type="InterPro" id="IPR000711">
    <property type="entry name" value="ATPase_OSCP/dsu"/>
</dbReference>
<sequence>MNTLNQSIASNGHPLFPASGGAAHCPRQDAALPMSLHLHPSKPLRPSPSQRASLLASDSGSRHGKLVVELETGDVLLKQQTPSALVGGFLHSLLQKKELEQRSTPPRITLTVSVVSAVKLERKQMDQIAKKMQKLTGFQDLKLENTVDPSLIAGFVISYGSDDAHVIDLSVKGQLAQIAARLESSDQRQGWNLSGGL</sequence>
<name>A0A7I8JFA6_SPIIN</name>
<dbReference type="NCBIfam" id="TIGR01145">
    <property type="entry name" value="ATP_synt_delta"/>
    <property type="match status" value="1"/>
</dbReference>
<keyword evidence="6" id="KW-0066">ATP synthesis</keyword>
<dbReference type="AlphaFoldDB" id="A0A7I8JFA6"/>
<dbReference type="Pfam" id="PF00213">
    <property type="entry name" value="OSCP"/>
    <property type="match status" value="1"/>
</dbReference>
<keyword evidence="3" id="KW-0375">Hydrogen ion transport</keyword>
<keyword evidence="5" id="KW-0472">Membrane</keyword>
<evidence type="ECO:0000256" key="6">
    <source>
        <dbReference type="ARBA" id="ARBA00023310"/>
    </source>
</evidence>
<dbReference type="Proteomes" id="UP001189122">
    <property type="component" value="Unassembled WGS sequence"/>
</dbReference>
<gene>
    <name evidence="7" type="ORF">SI7747_12015222</name>
</gene>
<dbReference type="PANTHER" id="PTHR11910">
    <property type="entry name" value="ATP SYNTHASE DELTA CHAIN"/>
    <property type="match status" value="1"/>
</dbReference>
<proteinExistence type="predicted"/>
<keyword evidence="2" id="KW-0813">Transport</keyword>